<dbReference type="SUPFAM" id="SSF53335">
    <property type="entry name" value="S-adenosyl-L-methionine-dependent methyltransferases"/>
    <property type="match status" value="1"/>
</dbReference>
<dbReference type="Gene3D" id="3.40.50.150">
    <property type="entry name" value="Vaccinia Virus protein VP39"/>
    <property type="match status" value="1"/>
</dbReference>
<evidence type="ECO:0000256" key="2">
    <source>
        <dbReference type="ARBA" id="ARBA00013346"/>
    </source>
</evidence>
<dbReference type="RefSeq" id="WP_167673627.1">
    <property type="nucleotide sequence ID" value="NZ_JAATJS010000004.1"/>
</dbReference>
<keyword evidence="5" id="KW-1185">Reference proteome</keyword>
<evidence type="ECO:0000256" key="1">
    <source>
        <dbReference type="ARBA" id="ARBA00005369"/>
    </source>
</evidence>
<proteinExistence type="inferred from homology"/>
<accession>A0ABX0VHF8</accession>
<gene>
    <name evidence="4" type="ORF">HB375_14145</name>
</gene>
<dbReference type="InterPro" id="IPR029063">
    <property type="entry name" value="SAM-dependent_MTases_sf"/>
</dbReference>
<comment type="similarity">
    <text evidence="1">Belongs to the methyltransferase superfamily. L-isoaspartyl/D-aspartyl protein methyltransferase family.</text>
</comment>
<dbReference type="PANTHER" id="PTHR11579:SF18">
    <property type="entry name" value="PROTEIN-L-ISOASPARTATE O-METHYLTRANSFERASE"/>
    <property type="match status" value="1"/>
</dbReference>
<name>A0ABX0VHF8_9HYPH</name>
<dbReference type="PANTHER" id="PTHR11579">
    <property type="entry name" value="PROTEIN-L-ISOASPARTATE O-METHYLTRANSFERASE"/>
    <property type="match status" value="1"/>
</dbReference>
<evidence type="ECO:0000256" key="3">
    <source>
        <dbReference type="ARBA" id="ARBA00030757"/>
    </source>
</evidence>
<sequence>MVDFTQARRIMVDSQLRTFDVNDIPLLDAMDSIPRERFVLPGREELAYIDQDLPVSEGADRRYMISPMIEARLIQALEIETGDKVLDVACGRGYSSAVLSRLGAQVTALESDAALAEAAKAALAAVKADNVAVKVGPLEQGCVENAPYSAILVNGALEVRPDALLRQLAEGGKLVCVQGRGRSARATLYVRSGDTFGERALFDAAAPILSAFQLKPSFTF</sequence>
<dbReference type="Pfam" id="PF01135">
    <property type="entry name" value="PCMT"/>
    <property type="match status" value="1"/>
</dbReference>
<reference evidence="4 5" key="1">
    <citation type="submission" date="2020-03" db="EMBL/GenBank/DDBJ databases">
        <title>The genome sequence of Microvirga sp. c23x22.</title>
        <authorList>
            <person name="Zhang X."/>
        </authorList>
    </citation>
    <scope>NUCLEOTIDE SEQUENCE [LARGE SCALE GENOMIC DNA]</scope>
    <source>
        <strain evidence="5">c23x22</strain>
    </source>
</reference>
<organism evidence="4 5">
    <name type="scientific">Microvirga terricola</name>
    <dbReference type="NCBI Taxonomy" id="2719797"/>
    <lineage>
        <taxon>Bacteria</taxon>
        <taxon>Pseudomonadati</taxon>
        <taxon>Pseudomonadota</taxon>
        <taxon>Alphaproteobacteria</taxon>
        <taxon>Hyphomicrobiales</taxon>
        <taxon>Methylobacteriaceae</taxon>
        <taxon>Microvirga</taxon>
    </lineage>
</organism>
<dbReference type="EMBL" id="JAATJS010000004">
    <property type="protein sequence ID" value="NIX77742.1"/>
    <property type="molecule type" value="Genomic_DNA"/>
</dbReference>
<dbReference type="InterPro" id="IPR000682">
    <property type="entry name" value="PCMT"/>
</dbReference>
<dbReference type="Proteomes" id="UP000707352">
    <property type="component" value="Unassembled WGS sequence"/>
</dbReference>
<protein>
    <recommendedName>
        <fullName evidence="2">Protein-L-isoaspartate O-methyltransferase</fullName>
    </recommendedName>
    <alternativeName>
        <fullName evidence="3">Protein L-isoaspartyl methyltransferase</fullName>
    </alternativeName>
</protein>
<dbReference type="CDD" id="cd02440">
    <property type="entry name" value="AdoMet_MTases"/>
    <property type="match status" value="1"/>
</dbReference>
<evidence type="ECO:0000313" key="4">
    <source>
        <dbReference type="EMBL" id="NIX77742.1"/>
    </source>
</evidence>
<comment type="caution">
    <text evidence="4">The sequence shown here is derived from an EMBL/GenBank/DDBJ whole genome shotgun (WGS) entry which is preliminary data.</text>
</comment>
<evidence type="ECO:0000313" key="5">
    <source>
        <dbReference type="Proteomes" id="UP000707352"/>
    </source>
</evidence>